<evidence type="ECO:0000256" key="6">
    <source>
        <dbReference type="ARBA" id="ARBA00023136"/>
    </source>
</evidence>
<evidence type="ECO:0000256" key="3">
    <source>
        <dbReference type="ARBA" id="ARBA00022448"/>
    </source>
</evidence>
<feature type="transmembrane region" description="Helical" evidence="8">
    <location>
        <begin position="389"/>
        <end position="410"/>
    </location>
</feature>
<dbReference type="Proteomes" id="UP000070544">
    <property type="component" value="Unassembled WGS sequence"/>
</dbReference>
<dbReference type="GO" id="GO:0005227">
    <property type="term" value="F:calcium-activated cation channel activity"/>
    <property type="evidence" value="ECO:0007669"/>
    <property type="project" value="InterPro"/>
</dbReference>
<feature type="transmembrane region" description="Helical" evidence="8">
    <location>
        <begin position="1138"/>
        <end position="1158"/>
    </location>
</feature>
<feature type="region of interest" description="Disordered" evidence="7">
    <location>
        <begin position="527"/>
        <end position="547"/>
    </location>
</feature>
<feature type="domain" description="CSC1/OSCA1-like 7TM region" evidence="9">
    <location>
        <begin position="988"/>
        <end position="1270"/>
    </location>
</feature>
<keyword evidence="5 8" id="KW-1133">Transmembrane helix</keyword>
<comment type="similarity">
    <text evidence="2">Belongs to the CSC1 (TC 1.A.17) family.</text>
</comment>
<evidence type="ECO:0000256" key="2">
    <source>
        <dbReference type="ARBA" id="ARBA00007779"/>
    </source>
</evidence>
<keyword evidence="3" id="KW-0813">Transport</keyword>
<feature type="compositionally biased region" description="Polar residues" evidence="7">
    <location>
        <begin position="152"/>
        <end position="173"/>
    </location>
</feature>
<feature type="region of interest" description="Disordered" evidence="7">
    <location>
        <begin position="300"/>
        <end position="319"/>
    </location>
</feature>
<sequence>MSDSNKPAIPTSVTLPLLLYAAIFGGLVVVFILFRPRQSWRRWFSPRPYFLSNTANRTYNLNRADYPFSRYNIPNKLCQLPELGSSSSWEPYQLRVALRQEKRANLVAAAATSSSGARGAAATSSSSPLPTAVTSRDVTAPAPRDPHLPTYPDTSDTAPPSQPLSPNGSDSSLIAGSGIVRRLSVARREIVARLTGAPDSAAVTVDAEGTAPPTANAGVEEEEDRPDSIDGSIDDDDEDEDHKENADGTASENEELTAPSSAALAPIVTISGSPEDELPQTPPALASPVAEVPSLTFADKALPSSPSSPTSSDAKEPFSATSTLAYTSPVAAGGGGGGTLDRPQPQEGDDKEKDRIPNWQFWRAFWQLHVVSDEAVVGTAGLDAYVHLLFLRSAFIIFAVICAVCLVIAIPLNRSGGATVITTSADGSSSSSDITTLTTLSFQNIPADSNLLAGHLILMWIVEFLIMYAVTRFWWRAVKARIEVVERGIGEGEWAREAGWDEAQAQLRAERERPGSSNSSSLQDVFLAGHRSPSPGPGNSGNLRRRNNYFAFGGSDERISSAGDLTLSHRTSVPRPLSPKLQDKEGNQSVRFSNLAPNSVVQGSVESVQFANGLTSSTARMRNVFDLIVDVNPFEVIANAIARATRRPEQQPSGSDDQEQEQPVAKQEGSWMVAGLSYSLEDIETDIDLIPEGDTTKIPPPFHPSVYVNPLLHLLSPRAATIDLRTIKIEGLPTHVVRAAMIGGVPVETALRVWCEEVLELGKVTAVTVVTRGEKMRDLSVALARRYKVLQALENDRKRWQVAVRDSSGWWKSLLRFGRPFDPAAVRPKRSLRPGGPKFDMIDLEEEELKELNHLVKSLRKRIFAQLEGKPVNPDDSDSDAGFTADPDEALKGTEGTTGAVVVAVPEKEDGEKAPAAAIEENILDTAGIAFVTFERASQAAIAARAIMSRYPQVPRVKVFSAPHPVDLHWPNLTSYIAFNRVYRFLMQLFVWSAFGALIFLSSLGLAALSAILTIDELKNRIPALEGPISSISPSVLSFIKGVIPTLITQLWLSLLPMIIRFLTNLQGLHSIPEVDMSVWSSLYFYLIWNLFLIIATSKALWSTFSNWISNPTKVPELFADAVVDVAPFYINYINQSTLVGTPLKIVLNPNALLVWLRKLFTKAKLRTRRTRADMNWPGYLRHALAVETPTFVVIYNISLVYSHIQPVVLVCATFFFLFNYYVLKYVVLYVKIPDTVSRGSGYGSYGYGGKIARRIVVGQILHIILMMGAVTAKGWYTAGPVFSLPLLAIVIAWAHYMGNYMGPWEGFVSVEGARIVEDRVQKAKRRCLELGMEHLKVTSPQRKATLNQSNYETPANRTPGILDSVLPVRKSDLGADLDPQTQTYQNPLLVGRVPELWLDKDM</sequence>
<dbReference type="GO" id="GO:0005886">
    <property type="term" value="C:plasma membrane"/>
    <property type="evidence" value="ECO:0007669"/>
    <property type="project" value="TreeGrafter"/>
</dbReference>
<evidence type="ECO:0000259" key="9">
    <source>
        <dbReference type="Pfam" id="PF02714"/>
    </source>
</evidence>
<feature type="region of interest" description="Disordered" evidence="7">
    <location>
        <begin position="327"/>
        <end position="353"/>
    </location>
</feature>
<feature type="region of interest" description="Disordered" evidence="7">
    <location>
        <begin position="203"/>
        <end position="261"/>
    </location>
</feature>
<keyword evidence="4 8" id="KW-0812">Transmembrane</keyword>
<organism evidence="11 12">
    <name type="scientific">Gonapodya prolifera (strain JEL478)</name>
    <name type="common">Monoblepharis prolifera</name>
    <dbReference type="NCBI Taxonomy" id="1344416"/>
    <lineage>
        <taxon>Eukaryota</taxon>
        <taxon>Fungi</taxon>
        <taxon>Fungi incertae sedis</taxon>
        <taxon>Chytridiomycota</taxon>
        <taxon>Chytridiomycota incertae sedis</taxon>
        <taxon>Monoblepharidomycetes</taxon>
        <taxon>Monoblepharidales</taxon>
        <taxon>Gonapodyaceae</taxon>
        <taxon>Gonapodya</taxon>
    </lineage>
</organism>
<evidence type="ECO:0000256" key="4">
    <source>
        <dbReference type="ARBA" id="ARBA00022692"/>
    </source>
</evidence>
<dbReference type="InterPro" id="IPR032880">
    <property type="entry name" value="CSC1/OSCA1-like_N"/>
</dbReference>
<keyword evidence="6 8" id="KW-0472">Membrane</keyword>
<dbReference type="InterPro" id="IPR045122">
    <property type="entry name" value="Csc1-like"/>
</dbReference>
<dbReference type="Pfam" id="PF13967">
    <property type="entry name" value="RSN1_TM"/>
    <property type="match status" value="1"/>
</dbReference>
<reference evidence="11 12" key="1">
    <citation type="journal article" date="2015" name="Genome Biol. Evol.">
        <title>Phylogenomic analyses indicate that early fungi evolved digesting cell walls of algal ancestors of land plants.</title>
        <authorList>
            <person name="Chang Y."/>
            <person name="Wang S."/>
            <person name="Sekimoto S."/>
            <person name="Aerts A.L."/>
            <person name="Choi C."/>
            <person name="Clum A."/>
            <person name="LaButti K.M."/>
            <person name="Lindquist E.A."/>
            <person name="Yee Ngan C."/>
            <person name="Ohm R.A."/>
            <person name="Salamov A.A."/>
            <person name="Grigoriev I.V."/>
            <person name="Spatafora J.W."/>
            <person name="Berbee M.L."/>
        </authorList>
    </citation>
    <scope>NUCLEOTIDE SEQUENCE [LARGE SCALE GENOMIC DNA]</scope>
    <source>
        <strain evidence="11 12">JEL478</strain>
    </source>
</reference>
<feature type="transmembrane region" description="Helical" evidence="8">
    <location>
        <begin position="1179"/>
        <end position="1202"/>
    </location>
</feature>
<name>A0A139AYY8_GONPJ</name>
<protein>
    <submittedName>
        <fullName evidence="11">DUF221-domain-containing protein</fullName>
    </submittedName>
</protein>
<feature type="transmembrane region" description="Helical" evidence="8">
    <location>
        <begin position="1083"/>
        <end position="1102"/>
    </location>
</feature>
<dbReference type="InterPro" id="IPR003864">
    <property type="entry name" value="CSC1/OSCA1-like_7TM"/>
</dbReference>
<feature type="compositionally biased region" description="Low complexity" evidence="7">
    <location>
        <begin position="303"/>
        <end position="312"/>
    </location>
</feature>
<keyword evidence="12" id="KW-1185">Reference proteome</keyword>
<feature type="transmembrane region" description="Helical" evidence="8">
    <location>
        <begin position="989"/>
        <end position="1015"/>
    </location>
</feature>
<comment type="subcellular location">
    <subcellularLocation>
        <location evidence="1">Membrane</location>
        <topology evidence="1">Multi-pass membrane protein</topology>
    </subcellularLocation>
</comment>
<feature type="transmembrane region" description="Helical" evidence="8">
    <location>
        <begin position="1276"/>
        <end position="1295"/>
    </location>
</feature>
<evidence type="ECO:0000259" key="10">
    <source>
        <dbReference type="Pfam" id="PF13967"/>
    </source>
</evidence>
<evidence type="ECO:0000313" key="11">
    <source>
        <dbReference type="EMBL" id="KXS21939.1"/>
    </source>
</evidence>
<feature type="transmembrane region" description="Helical" evidence="8">
    <location>
        <begin position="451"/>
        <end position="471"/>
    </location>
</feature>
<feature type="compositionally biased region" description="Acidic residues" evidence="7">
    <location>
        <begin position="232"/>
        <end position="241"/>
    </location>
</feature>
<gene>
    <name evidence="11" type="ORF">M427DRAFT_65836</name>
</gene>
<feature type="domain" description="CSC1/OSCA1-like N-terminal transmembrane" evidence="10">
    <location>
        <begin position="349"/>
        <end position="472"/>
    </location>
</feature>
<dbReference type="OrthoDB" id="1689567at2759"/>
<feature type="transmembrane region" description="Helical" evidence="8">
    <location>
        <begin position="1035"/>
        <end position="1063"/>
    </location>
</feature>
<feature type="region of interest" description="Disordered" evidence="7">
    <location>
        <begin position="561"/>
        <end position="586"/>
    </location>
</feature>
<accession>A0A139AYY8</accession>
<evidence type="ECO:0000313" key="12">
    <source>
        <dbReference type="Proteomes" id="UP000070544"/>
    </source>
</evidence>
<feature type="transmembrane region" description="Helical" evidence="8">
    <location>
        <begin position="12"/>
        <end position="34"/>
    </location>
</feature>
<feature type="transmembrane region" description="Helical" evidence="8">
    <location>
        <begin position="1208"/>
        <end position="1231"/>
    </location>
</feature>
<proteinExistence type="inferred from homology"/>
<feature type="compositionally biased region" description="Low complexity" evidence="7">
    <location>
        <begin position="117"/>
        <end position="135"/>
    </location>
</feature>
<evidence type="ECO:0000256" key="5">
    <source>
        <dbReference type="ARBA" id="ARBA00022989"/>
    </source>
</evidence>
<feature type="region of interest" description="Disordered" evidence="7">
    <location>
        <begin position="869"/>
        <end position="893"/>
    </location>
</feature>
<dbReference type="Pfam" id="PF02714">
    <property type="entry name" value="RSN1_7TM"/>
    <property type="match status" value="1"/>
</dbReference>
<evidence type="ECO:0000256" key="8">
    <source>
        <dbReference type="SAM" id="Phobius"/>
    </source>
</evidence>
<dbReference type="PANTHER" id="PTHR13018:SF5">
    <property type="entry name" value="RE44586P"/>
    <property type="match status" value="1"/>
</dbReference>
<dbReference type="PANTHER" id="PTHR13018">
    <property type="entry name" value="PROBABLE MEMBRANE PROTEIN DUF221-RELATED"/>
    <property type="match status" value="1"/>
</dbReference>
<feature type="region of interest" description="Disordered" evidence="7">
    <location>
        <begin position="117"/>
        <end position="173"/>
    </location>
</feature>
<evidence type="ECO:0000256" key="7">
    <source>
        <dbReference type="SAM" id="MobiDB-lite"/>
    </source>
</evidence>
<dbReference type="EMBL" id="KQ965732">
    <property type="protein sequence ID" value="KXS21939.1"/>
    <property type="molecule type" value="Genomic_DNA"/>
</dbReference>
<evidence type="ECO:0000256" key="1">
    <source>
        <dbReference type="ARBA" id="ARBA00004141"/>
    </source>
</evidence>
<feature type="region of interest" description="Disordered" evidence="7">
    <location>
        <begin position="645"/>
        <end position="668"/>
    </location>
</feature>